<evidence type="ECO:0000313" key="5">
    <source>
        <dbReference type="Proteomes" id="UP000462621"/>
    </source>
</evidence>
<evidence type="ECO:0000256" key="2">
    <source>
        <dbReference type="ARBA" id="ARBA00007637"/>
    </source>
</evidence>
<organism evidence="4 5">
    <name type="scientific">Vibrio eleionomae</name>
    <dbReference type="NCBI Taxonomy" id="2653505"/>
    <lineage>
        <taxon>Bacteria</taxon>
        <taxon>Pseudomonadati</taxon>
        <taxon>Pseudomonadota</taxon>
        <taxon>Gammaproteobacteria</taxon>
        <taxon>Vibrionales</taxon>
        <taxon>Vibrionaceae</taxon>
        <taxon>Vibrio</taxon>
    </lineage>
</organism>
<dbReference type="Proteomes" id="UP000462621">
    <property type="component" value="Unassembled WGS sequence"/>
</dbReference>
<reference evidence="4 5" key="1">
    <citation type="submission" date="2019-10" db="EMBL/GenBank/DDBJ databases">
        <title>Vibrio sp. nov. isolated from a shrimp pond.</title>
        <authorList>
            <person name="Gomez-Gil B."/>
            <person name="Enciso-Ibarra J."/>
            <person name="Enciso-Ibarra K."/>
            <person name="Bolan-Mejia C."/>
        </authorList>
    </citation>
    <scope>NUCLEOTIDE SEQUENCE [LARGE SCALE GENOMIC DNA]</scope>
    <source>
        <strain evidence="4 5">CAIM 722</strain>
    </source>
</reference>
<accession>A0A7X4LQ30</accession>
<dbReference type="Gene3D" id="3.40.50.720">
    <property type="entry name" value="NAD(P)-binding Rossmann-like Domain"/>
    <property type="match status" value="1"/>
</dbReference>
<keyword evidence="5" id="KW-1185">Reference proteome</keyword>
<dbReference type="PANTHER" id="PTHR43000">
    <property type="entry name" value="DTDP-D-GLUCOSE 4,6-DEHYDRATASE-RELATED"/>
    <property type="match status" value="1"/>
</dbReference>
<dbReference type="InterPro" id="IPR001509">
    <property type="entry name" value="Epimerase_deHydtase"/>
</dbReference>
<name>A0A7X4LQ30_9VIBR</name>
<dbReference type="EMBL" id="WEKT01000072">
    <property type="protein sequence ID" value="MZI95810.1"/>
    <property type="molecule type" value="Genomic_DNA"/>
</dbReference>
<protein>
    <submittedName>
        <fullName evidence="4">NAD-dependent epimerase/dehydratase family protein</fullName>
    </submittedName>
</protein>
<feature type="domain" description="NAD-dependent epimerase/dehydratase" evidence="3">
    <location>
        <begin position="3"/>
        <end position="218"/>
    </location>
</feature>
<evidence type="ECO:0000259" key="3">
    <source>
        <dbReference type="Pfam" id="PF01370"/>
    </source>
</evidence>
<dbReference type="SUPFAM" id="SSF51735">
    <property type="entry name" value="NAD(P)-binding Rossmann-fold domains"/>
    <property type="match status" value="1"/>
</dbReference>
<proteinExistence type="inferred from homology"/>
<comment type="pathway">
    <text evidence="1">Bacterial outer membrane biogenesis; LPS O-antigen biosynthesis.</text>
</comment>
<dbReference type="Pfam" id="PF01370">
    <property type="entry name" value="Epimerase"/>
    <property type="match status" value="1"/>
</dbReference>
<dbReference type="RefSeq" id="WP_161158305.1">
    <property type="nucleotide sequence ID" value="NZ_WEKT01000072.1"/>
</dbReference>
<comment type="caution">
    <text evidence="4">The sequence shown here is derived from an EMBL/GenBank/DDBJ whole genome shotgun (WGS) entry which is preliminary data.</text>
</comment>
<dbReference type="InterPro" id="IPR036291">
    <property type="entry name" value="NAD(P)-bd_dom_sf"/>
</dbReference>
<comment type="similarity">
    <text evidence="2">Belongs to the NAD(P)-dependent epimerase/dehydratase family.</text>
</comment>
<dbReference type="AlphaFoldDB" id="A0A7X4LQ30"/>
<evidence type="ECO:0000313" key="4">
    <source>
        <dbReference type="EMBL" id="MZI95810.1"/>
    </source>
</evidence>
<evidence type="ECO:0000256" key="1">
    <source>
        <dbReference type="ARBA" id="ARBA00005125"/>
    </source>
</evidence>
<gene>
    <name evidence="4" type="ORF">F9817_21735</name>
</gene>
<sequence length="313" mass="34239">MKVLVTGITGFIGSAVANAMSREGWTVIGQSHHTDDNQFPTTKLSITSQTDWSTLLAGVDLVVHCAAYSPRKGQHTNFAKYNETNTKGTMTLAQQAASIGVKRFIFISSVKVNGETSPNHVPFNQESVASPEDDYGVSKLQAEQELLKLHHATSMDVSIIRPPLVYGPGVSSNFTMMLKLVHKQAPLPFGALSNQRSLVFIDNLVDLIITLCSHPSAAGQTFFVSDDHDVSTTELFRTIGIAMNRKARLLPVPSSLLVGCCQLVGRYNIINKLLRSLQVDIESTKTILGWRPPVTFEEGIAITVQDYLARVKE</sequence>